<dbReference type="PANTHER" id="PTHR48083">
    <property type="entry name" value="MEDIUM-CHAIN SPECIFIC ACYL-COA DEHYDROGENASE, MITOCHONDRIAL-RELATED"/>
    <property type="match status" value="1"/>
</dbReference>
<reference evidence="15 16" key="1">
    <citation type="submission" date="2020-08" db="EMBL/GenBank/DDBJ databases">
        <title>Genome sequence of Diaphorobacter aerolatus KACC 16536T.</title>
        <authorList>
            <person name="Hyun D.-W."/>
            <person name="Bae J.-W."/>
        </authorList>
    </citation>
    <scope>NUCLEOTIDE SEQUENCE [LARGE SCALE GENOMIC DNA]</scope>
    <source>
        <strain evidence="15 16">KACC 16536</strain>
    </source>
</reference>
<evidence type="ECO:0000256" key="3">
    <source>
        <dbReference type="ARBA" id="ARBA00005109"/>
    </source>
</evidence>
<dbReference type="EMBL" id="CP060783">
    <property type="protein sequence ID" value="QNP50313.1"/>
    <property type="molecule type" value="Genomic_DNA"/>
</dbReference>
<dbReference type="PROSITE" id="PS00072">
    <property type="entry name" value="ACYL_COA_DH_1"/>
    <property type="match status" value="1"/>
</dbReference>
<dbReference type="GO" id="GO:0009083">
    <property type="term" value="P:branched-chain amino acid catabolic process"/>
    <property type="evidence" value="ECO:0007669"/>
    <property type="project" value="UniProtKB-KW"/>
</dbReference>
<dbReference type="GO" id="GO:0050660">
    <property type="term" value="F:flavin adenine dinucleotide binding"/>
    <property type="evidence" value="ECO:0007669"/>
    <property type="project" value="InterPro"/>
</dbReference>
<dbReference type="Gene3D" id="1.10.540.10">
    <property type="entry name" value="Acyl-CoA dehydrogenase/oxidase, N-terminal domain"/>
    <property type="match status" value="1"/>
</dbReference>
<feature type="domain" description="Acyl-CoA oxidase/dehydrogenase middle" evidence="13">
    <location>
        <begin position="123"/>
        <end position="218"/>
    </location>
</feature>
<organism evidence="15 16">
    <name type="scientific">Diaphorobacter aerolatus</name>
    <dbReference type="NCBI Taxonomy" id="1288495"/>
    <lineage>
        <taxon>Bacteria</taxon>
        <taxon>Pseudomonadati</taxon>
        <taxon>Pseudomonadota</taxon>
        <taxon>Betaproteobacteria</taxon>
        <taxon>Burkholderiales</taxon>
        <taxon>Comamonadaceae</taxon>
        <taxon>Diaphorobacter</taxon>
    </lineage>
</organism>
<dbReference type="GO" id="GO:0005737">
    <property type="term" value="C:cytoplasm"/>
    <property type="evidence" value="ECO:0007669"/>
    <property type="project" value="TreeGrafter"/>
</dbReference>
<evidence type="ECO:0000256" key="5">
    <source>
        <dbReference type="ARBA" id="ARBA00022456"/>
    </source>
</evidence>
<comment type="cofactor">
    <cofactor evidence="1">
        <name>FAD</name>
        <dbReference type="ChEBI" id="CHEBI:57692"/>
    </cofactor>
</comment>
<keyword evidence="16" id="KW-1185">Reference proteome</keyword>
<dbReference type="PROSITE" id="PS00073">
    <property type="entry name" value="ACYL_COA_DH_2"/>
    <property type="match status" value="1"/>
</dbReference>
<evidence type="ECO:0000259" key="13">
    <source>
        <dbReference type="Pfam" id="PF02770"/>
    </source>
</evidence>
<dbReference type="InterPro" id="IPR009100">
    <property type="entry name" value="AcylCoA_DH/oxidase_NM_dom_sf"/>
</dbReference>
<dbReference type="InterPro" id="IPR036250">
    <property type="entry name" value="AcylCo_DH-like_C"/>
</dbReference>
<dbReference type="GO" id="GO:0033539">
    <property type="term" value="P:fatty acid beta-oxidation using acyl-CoA dehydrogenase"/>
    <property type="evidence" value="ECO:0007669"/>
    <property type="project" value="TreeGrafter"/>
</dbReference>
<dbReference type="SUPFAM" id="SSF56645">
    <property type="entry name" value="Acyl-CoA dehydrogenase NM domain-like"/>
    <property type="match status" value="1"/>
</dbReference>
<protein>
    <recommendedName>
        <fullName evidence="10">Acyl-[acyl-carrier-protein] dehydrogenase MbtN</fullName>
    </recommendedName>
    <alternativeName>
        <fullName evidence="11">Mycobactin synthase protein N</fullName>
    </alternativeName>
</protein>
<dbReference type="Pfam" id="PF00441">
    <property type="entry name" value="Acyl-CoA_dh_1"/>
    <property type="match status" value="1"/>
</dbReference>
<dbReference type="GO" id="GO:0003995">
    <property type="term" value="F:acyl-CoA dehydrogenase activity"/>
    <property type="evidence" value="ECO:0007669"/>
    <property type="project" value="InterPro"/>
</dbReference>
<name>A0A7H0GPU7_9BURK</name>
<dbReference type="Gene3D" id="1.20.140.10">
    <property type="entry name" value="Butyryl-CoA Dehydrogenase, subunit A, domain 3"/>
    <property type="match status" value="1"/>
</dbReference>
<sequence>MQASRPVFRDDHEMLRAQVQRFVAQEILPFYAQWEDMGVTPRELWRKAGANGLLNCAIPAPWGHDGDFGHAAVVLETIARANCLGIGFSIHSDMVAPYILHLGTREQKDRWLPRMTSGEWIGAIAMTEPDAGSDLKAIRTRARREHDHYVLSGVKTFITNGANADIVIVLASTAPELGARGLSLFVVERGMAGFTSGAPLRKIGQHAQDTSELFFNDVQLPLENRLGAENAAFEHATAELAQERLAIALRAAASLEGMIDATADYVKQRKAFGRRIVDFQNARFKLADAIAQTTMLRVFLDDCLARHMRLELDPVTAAIAKLNATELQGRILDDLLQMFGGYGYMAEYGIGRAWTDARALRILGGTSEIMRDIIGKRI</sequence>
<dbReference type="Pfam" id="PF02771">
    <property type="entry name" value="Acyl-CoA_dh_N"/>
    <property type="match status" value="1"/>
</dbReference>
<dbReference type="Pfam" id="PF02770">
    <property type="entry name" value="Acyl-CoA_dh_M"/>
    <property type="match status" value="1"/>
</dbReference>
<dbReference type="FunFam" id="2.40.110.10:FF:000001">
    <property type="entry name" value="Acyl-CoA dehydrogenase, mitochondrial"/>
    <property type="match status" value="1"/>
</dbReference>
<dbReference type="FunFam" id="1.20.140.10:FF:000001">
    <property type="entry name" value="Acyl-CoA dehydrogenase"/>
    <property type="match status" value="1"/>
</dbReference>
<keyword evidence="7" id="KW-0274">FAD</keyword>
<dbReference type="RefSeq" id="WP_187725820.1">
    <property type="nucleotide sequence ID" value="NZ_CP060783.1"/>
</dbReference>
<dbReference type="InterPro" id="IPR037069">
    <property type="entry name" value="AcylCoA_DH/ox_N_sf"/>
</dbReference>
<comment type="similarity">
    <text evidence="4">Belongs to the acyl-CoA dehydrogenase family.</text>
</comment>
<keyword evidence="8" id="KW-0560">Oxidoreductase</keyword>
<keyword evidence="5" id="KW-0101">Branched-chain amino acid catabolism</keyword>
<evidence type="ECO:0000313" key="15">
    <source>
        <dbReference type="EMBL" id="QNP50313.1"/>
    </source>
</evidence>
<dbReference type="SUPFAM" id="SSF47203">
    <property type="entry name" value="Acyl-CoA dehydrogenase C-terminal domain-like"/>
    <property type="match status" value="1"/>
</dbReference>
<feature type="domain" description="Acyl-CoA dehydrogenase/oxidase N-terminal" evidence="14">
    <location>
        <begin position="10"/>
        <end position="119"/>
    </location>
</feature>
<evidence type="ECO:0000256" key="8">
    <source>
        <dbReference type="ARBA" id="ARBA00023002"/>
    </source>
</evidence>
<dbReference type="InterPro" id="IPR009075">
    <property type="entry name" value="AcylCo_DH/oxidase_C"/>
</dbReference>
<feature type="domain" description="Acyl-CoA dehydrogenase/oxidase C-terminal" evidence="12">
    <location>
        <begin position="234"/>
        <end position="378"/>
    </location>
</feature>
<dbReference type="Proteomes" id="UP000516028">
    <property type="component" value="Chromosome"/>
</dbReference>
<dbReference type="InterPro" id="IPR050741">
    <property type="entry name" value="Acyl-CoA_dehydrogenase"/>
</dbReference>
<evidence type="ECO:0000256" key="6">
    <source>
        <dbReference type="ARBA" id="ARBA00022630"/>
    </source>
</evidence>
<dbReference type="AlphaFoldDB" id="A0A7H0GPU7"/>
<keyword evidence="6" id="KW-0285">Flavoprotein</keyword>
<comment type="pathway">
    <text evidence="2">Siderophore biosynthesis; mycobactin biosynthesis.</text>
</comment>
<evidence type="ECO:0000256" key="2">
    <source>
        <dbReference type="ARBA" id="ARBA00005102"/>
    </source>
</evidence>
<evidence type="ECO:0000256" key="4">
    <source>
        <dbReference type="ARBA" id="ARBA00009347"/>
    </source>
</evidence>
<evidence type="ECO:0000256" key="7">
    <source>
        <dbReference type="ARBA" id="ARBA00022827"/>
    </source>
</evidence>
<evidence type="ECO:0000259" key="14">
    <source>
        <dbReference type="Pfam" id="PF02771"/>
    </source>
</evidence>
<proteinExistence type="inferred from homology"/>
<dbReference type="InterPro" id="IPR013786">
    <property type="entry name" value="AcylCoA_DH/ox_N"/>
</dbReference>
<dbReference type="InterPro" id="IPR006089">
    <property type="entry name" value="Acyl-CoA_DH_CS"/>
</dbReference>
<evidence type="ECO:0000256" key="10">
    <source>
        <dbReference type="ARBA" id="ARBA00040394"/>
    </source>
</evidence>
<gene>
    <name evidence="15" type="ORF">H9K75_11355</name>
</gene>
<evidence type="ECO:0000256" key="9">
    <source>
        <dbReference type="ARBA" id="ARBA00037085"/>
    </source>
</evidence>
<evidence type="ECO:0000313" key="16">
    <source>
        <dbReference type="Proteomes" id="UP000516028"/>
    </source>
</evidence>
<dbReference type="Gene3D" id="2.40.110.10">
    <property type="entry name" value="Butyryl-CoA Dehydrogenase, subunit A, domain 2"/>
    <property type="match status" value="1"/>
</dbReference>
<accession>A0A7H0GPU7</accession>
<evidence type="ECO:0000259" key="12">
    <source>
        <dbReference type="Pfam" id="PF00441"/>
    </source>
</evidence>
<dbReference type="InterPro" id="IPR006091">
    <property type="entry name" value="Acyl-CoA_Oxase/DH_mid-dom"/>
</dbReference>
<comment type="function">
    <text evidence="9">Catalyzes the dehydrogenation at the alpha-beta position of ACP-bound acyl chains. This results in the introduction of a double bond in the lipidic chain, which is further transferred to the epsilon-amino group of lysine residue in the mycobactin core by MbtK.</text>
</comment>
<dbReference type="PANTHER" id="PTHR48083:SF20">
    <property type="entry name" value="LONG-CHAIN SPECIFIC ACYL-COA DEHYDROGENASE, MITOCHONDRIAL"/>
    <property type="match status" value="1"/>
</dbReference>
<dbReference type="InterPro" id="IPR046373">
    <property type="entry name" value="Acyl-CoA_Oxase/DH_mid-dom_sf"/>
</dbReference>
<comment type="pathway">
    <text evidence="3">Amino-acid degradation; L-valine degradation.</text>
</comment>
<dbReference type="KEGG" id="daer:H9K75_11355"/>
<evidence type="ECO:0000256" key="11">
    <source>
        <dbReference type="ARBA" id="ARBA00042660"/>
    </source>
</evidence>
<evidence type="ECO:0000256" key="1">
    <source>
        <dbReference type="ARBA" id="ARBA00001974"/>
    </source>
</evidence>